<dbReference type="SUPFAM" id="SSF52279">
    <property type="entry name" value="Beta-D-glucan exohydrolase, C-terminal domain"/>
    <property type="match status" value="1"/>
</dbReference>
<dbReference type="GO" id="GO:0016787">
    <property type="term" value="F:hydrolase activity"/>
    <property type="evidence" value="ECO:0007669"/>
    <property type="project" value="UniProtKB-KW"/>
</dbReference>
<dbReference type="InterPro" id="IPR036962">
    <property type="entry name" value="Glyco_hydro_3_N_sf"/>
</dbReference>
<evidence type="ECO:0000256" key="2">
    <source>
        <dbReference type="ARBA" id="ARBA00022729"/>
    </source>
</evidence>
<dbReference type="PANTHER" id="PTHR42721:SF3">
    <property type="entry name" value="BETA-D-XYLOSIDASE 5-RELATED"/>
    <property type="match status" value="1"/>
</dbReference>
<keyword evidence="2" id="KW-0732">Signal</keyword>
<evidence type="ECO:0000256" key="3">
    <source>
        <dbReference type="ARBA" id="ARBA00022801"/>
    </source>
</evidence>
<dbReference type="Proteomes" id="UP000604241">
    <property type="component" value="Unassembled WGS sequence"/>
</dbReference>
<protein>
    <submittedName>
        <fullName evidence="5">Glycoside hydrolase family 3 C-terminal domain-containing protein</fullName>
    </submittedName>
</protein>
<reference evidence="5 6" key="1">
    <citation type="submission" date="2020-08" db="EMBL/GenBank/DDBJ databases">
        <title>A Genomic Blueprint of the Chicken Gut Microbiome.</title>
        <authorList>
            <person name="Gilroy R."/>
            <person name="Ravi A."/>
            <person name="Getino M."/>
            <person name="Pursley I."/>
            <person name="Horton D.L."/>
            <person name="Alikhan N.-F."/>
            <person name="Baker D."/>
            <person name="Gharbi K."/>
            <person name="Hall N."/>
            <person name="Watson M."/>
            <person name="Adriaenssens E.M."/>
            <person name="Foster-Nyarko E."/>
            <person name="Jarju S."/>
            <person name="Secka A."/>
            <person name="Antonio M."/>
            <person name="Oren A."/>
            <person name="Chaudhuri R."/>
            <person name="La Ragione R.M."/>
            <person name="Hildebrand F."/>
            <person name="Pallen M.J."/>
        </authorList>
    </citation>
    <scope>NUCLEOTIDE SEQUENCE [LARGE SCALE GENOMIC DNA]</scope>
    <source>
        <strain evidence="5 6">Sa3CUA2</strain>
    </source>
</reference>
<feature type="domain" description="Fibronectin type III-like" evidence="4">
    <location>
        <begin position="687"/>
        <end position="756"/>
    </location>
</feature>
<dbReference type="PRINTS" id="PR00133">
    <property type="entry name" value="GLHYDRLASE3"/>
</dbReference>
<sequence length="817" mass="86454">MIRRSITLVSDTPGTATQHVVPAAPVLPAVPVVSERVRDLHARMTLEEKLAQLVGYWLDQNGTVAPMQSEMASGQKDSGQLAEITRHGLGHYTRVYGTRPVEPAERAAWLWAEQRRLKRETRLGIPALVHEECLTGLAAWQAASYPTPLAWGASFDPELVHEAARAIGDSMRELGIHQGLAPVLDVVGDPRWGRVDECIGEDPYLVGTVGTAYVRGLQEAGVHATLKHFVGYSASAAGRNHAPVHAGPRELAEIYLPPFEMAVRDGGVRSVMNSYADVDGVPVAADPHYLTDVLRTEWGFDGVVVADYFAVAFLQVMHGVAADRGEAAALALAAGLDIELPTGDAFLEPLAARIRAGLADEALVDRAVLRALAQKEELGLLEPEAFEDEPPTEIDLDSPRHRDLALRLARESVVLLSNDGVLPLAQPRRVAVVGPNAARPEALMGCYSFANHVLAHHPDLPLGFEISSVHEALAAALPDVTFVEGCAVEGDDTSGFDAAVAAATDADVAVVVVGDQAGLFGRGTVGEGNDVQSLELPGVQRRLVEALVATGTPVVMVMLTGRPYAIGWALDGEGPRPAAVLQAFFPGERGGDAIAELLTGAANPSGRLPVSLPRAAGAQPFRYLHPVLGGPSDVTSTDPTPVRPFGFGLAYTTFAYDDLQVDPTVDSAGVFTAAVTVTNTGDVAGADVVQLYGRDVVASVVRPVAQLLGYARVELAPGQSRRVTFRVPTTRLALADRRLVRVVEPGDVQVWVASHAAVTDPATVVDATGGAISSAREMTRHTVPGQSTPHAVLQVTGTVHEITAEDRRIVDVEVSDA</sequence>
<organism evidence="5 6">
    <name type="scientific">Cellulomonas avistercoris</name>
    <dbReference type="NCBI Taxonomy" id="2762242"/>
    <lineage>
        <taxon>Bacteria</taxon>
        <taxon>Bacillati</taxon>
        <taxon>Actinomycetota</taxon>
        <taxon>Actinomycetes</taxon>
        <taxon>Micrococcales</taxon>
        <taxon>Cellulomonadaceae</taxon>
        <taxon>Cellulomonas</taxon>
    </lineage>
</organism>
<dbReference type="InterPro" id="IPR002772">
    <property type="entry name" value="Glyco_hydro_3_C"/>
</dbReference>
<dbReference type="InterPro" id="IPR026891">
    <property type="entry name" value="Fn3-like"/>
</dbReference>
<keyword evidence="3 5" id="KW-0378">Hydrolase</keyword>
<dbReference type="InterPro" id="IPR001764">
    <property type="entry name" value="Glyco_hydro_3_N"/>
</dbReference>
<name>A0ABR8QC24_9CELL</name>
<dbReference type="Pfam" id="PF00933">
    <property type="entry name" value="Glyco_hydro_3"/>
    <property type="match status" value="1"/>
</dbReference>
<dbReference type="PANTHER" id="PTHR42721">
    <property type="entry name" value="SUGAR HYDROLASE-RELATED"/>
    <property type="match status" value="1"/>
</dbReference>
<comment type="similarity">
    <text evidence="1">Belongs to the glycosyl hydrolase 3 family.</text>
</comment>
<dbReference type="InterPro" id="IPR013783">
    <property type="entry name" value="Ig-like_fold"/>
</dbReference>
<dbReference type="SMART" id="SM01217">
    <property type="entry name" value="Fn3_like"/>
    <property type="match status" value="1"/>
</dbReference>
<evidence type="ECO:0000313" key="6">
    <source>
        <dbReference type="Proteomes" id="UP000604241"/>
    </source>
</evidence>
<dbReference type="InterPro" id="IPR044993">
    <property type="entry name" value="BXL"/>
</dbReference>
<evidence type="ECO:0000256" key="1">
    <source>
        <dbReference type="ARBA" id="ARBA00005336"/>
    </source>
</evidence>
<evidence type="ECO:0000313" key="5">
    <source>
        <dbReference type="EMBL" id="MBD7917978.1"/>
    </source>
</evidence>
<dbReference type="Pfam" id="PF01915">
    <property type="entry name" value="Glyco_hydro_3_C"/>
    <property type="match status" value="1"/>
</dbReference>
<gene>
    <name evidence="5" type="ORF">H9657_06760</name>
</gene>
<proteinExistence type="inferred from homology"/>
<keyword evidence="6" id="KW-1185">Reference proteome</keyword>
<dbReference type="Pfam" id="PF14310">
    <property type="entry name" value="Fn3-like"/>
    <property type="match status" value="1"/>
</dbReference>
<comment type="caution">
    <text evidence="5">The sequence shown here is derived from an EMBL/GenBank/DDBJ whole genome shotgun (WGS) entry which is preliminary data.</text>
</comment>
<dbReference type="InterPro" id="IPR036881">
    <property type="entry name" value="Glyco_hydro_3_C_sf"/>
</dbReference>
<accession>A0ABR8QC24</accession>
<dbReference type="SUPFAM" id="SSF51445">
    <property type="entry name" value="(Trans)glycosidases"/>
    <property type="match status" value="1"/>
</dbReference>
<dbReference type="EMBL" id="JACSQV010000004">
    <property type="protein sequence ID" value="MBD7917978.1"/>
    <property type="molecule type" value="Genomic_DNA"/>
</dbReference>
<evidence type="ECO:0000259" key="4">
    <source>
        <dbReference type="SMART" id="SM01217"/>
    </source>
</evidence>
<dbReference type="Gene3D" id="3.40.50.1700">
    <property type="entry name" value="Glycoside hydrolase family 3 C-terminal domain"/>
    <property type="match status" value="1"/>
</dbReference>
<dbReference type="Gene3D" id="3.20.20.300">
    <property type="entry name" value="Glycoside hydrolase, family 3, N-terminal domain"/>
    <property type="match status" value="1"/>
</dbReference>
<dbReference type="Gene3D" id="2.60.40.10">
    <property type="entry name" value="Immunoglobulins"/>
    <property type="match status" value="1"/>
</dbReference>
<dbReference type="InterPro" id="IPR017853">
    <property type="entry name" value="GH"/>
</dbReference>